<gene>
    <name evidence="1" type="ORF">A4X20_30010</name>
</gene>
<evidence type="ECO:0000313" key="1">
    <source>
        <dbReference type="EMBL" id="OAN29228.1"/>
    </source>
</evidence>
<reference evidence="1 2" key="1">
    <citation type="submission" date="2016-04" db="EMBL/GenBank/DDBJ databases">
        <title>Draft Genome Sequences of Staphylococcus capitis Strain H36, S. capitis Strain H65, S. cohnii Strain H62, S. hominis Strain H69, Mycobacterium iranicum Strain H39, Plantibacter sp. Strain H53, Pseudomonas oryzihabitans Strain H72, and Microbacterium sp. Strain H83, isolated from residential settings.</title>
        <authorList>
            <person name="Lymperopoulou D."/>
            <person name="Adams R.I."/>
            <person name="Lindow S."/>
            <person name="Coil D.A."/>
            <person name="Jospin G."/>
            <person name="Eisen J.A."/>
        </authorList>
    </citation>
    <scope>NUCLEOTIDE SEQUENCE [LARGE SCALE GENOMIC DNA]</scope>
    <source>
        <strain evidence="1 2">H39</strain>
    </source>
</reference>
<dbReference type="InterPro" id="IPR019639">
    <property type="entry name" value="DUF2505"/>
</dbReference>
<name>A0A178LEW2_MYCIR</name>
<dbReference type="OrthoDB" id="5178774at2"/>
<proteinExistence type="predicted"/>
<protein>
    <recommendedName>
        <fullName evidence="3">DUF2505 domain-containing protein</fullName>
    </recommendedName>
</protein>
<comment type="caution">
    <text evidence="1">The sequence shown here is derived from an EMBL/GenBank/DDBJ whole genome shotgun (WGS) entry which is preliminary data.</text>
</comment>
<evidence type="ECO:0008006" key="3">
    <source>
        <dbReference type="Google" id="ProtNLM"/>
    </source>
</evidence>
<evidence type="ECO:0000313" key="2">
    <source>
        <dbReference type="Proteomes" id="UP000078396"/>
    </source>
</evidence>
<dbReference type="Proteomes" id="UP000078396">
    <property type="component" value="Unassembled WGS sequence"/>
</dbReference>
<dbReference type="AlphaFoldDB" id="A0A178LEW2"/>
<organism evidence="1 2">
    <name type="scientific">Mycolicibacterium iranicum</name>
    <name type="common">Mycobacterium iranicum</name>
    <dbReference type="NCBI Taxonomy" id="912594"/>
    <lineage>
        <taxon>Bacteria</taxon>
        <taxon>Bacillati</taxon>
        <taxon>Actinomycetota</taxon>
        <taxon>Actinomycetes</taxon>
        <taxon>Mycobacteriales</taxon>
        <taxon>Mycobacteriaceae</taxon>
        <taxon>Mycolicibacterium</taxon>
    </lineage>
</organism>
<dbReference type="Pfam" id="PF10698">
    <property type="entry name" value="DUF2505"/>
    <property type="match status" value="1"/>
</dbReference>
<sequence>MPRSFDFAIESSASVDAIRWAYSEKGYWLARLAAGGGIGRLDSFLVAADNSVAVAIIQDLRKELLPGIAARFYPRMWQMEHNETWRPTDGGVVRGEISIVAHGAPGSGIGTAVLAPAHNGSRLTGTATVEFNVPFVGGQVESLIGRQLVQELSDLQRFTSEWISQNA</sequence>
<dbReference type="RefSeq" id="WP_064284947.1">
    <property type="nucleotide sequence ID" value="NZ_LWCS01000072.1"/>
</dbReference>
<dbReference type="EMBL" id="LWCS01000072">
    <property type="protein sequence ID" value="OAN29228.1"/>
    <property type="molecule type" value="Genomic_DNA"/>
</dbReference>
<accession>A0A178LEW2</accession>